<reference evidence="2" key="1">
    <citation type="journal article" date="2020" name="mSystems">
        <title>Genome- and Community-Level Interaction Insights into Carbon Utilization and Element Cycling Functions of Hydrothermarchaeota in Hydrothermal Sediment.</title>
        <authorList>
            <person name="Zhou Z."/>
            <person name="Liu Y."/>
            <person name="Xu W."/>
            <person name="Pan J."/>
            <person name="Luo Z.H."/>
            <person name="Li M."/>
        </authorList>
    </citation>
    <scope>NUCLEOTIDE SEQUENCE [LARGE SCALE GENOMIC DNA]</scope>
    <source>
        <strain evidence="2">HyVt-357</strain>
    </source>
</reference>
<organism evidence="2">
    <name type="scientific">Marinobacter antarcticus</name>
    <dbReference type="NCBI Taxonomy" id="564117"/>
    <lineage>
        <taxon>Bacteria</taxon>
        <taxon>Pseudomonadati</taxon>
        <taxon>Pseudomonadota</taxon>
        <taxon>Gammaproteobacteria</taxon>
        <taxon>Pseudomonadales</taxon>
        <taxon>Marinobacteraceae</taxon>
        <taxon>Marinobacter</taxon>
    </lineage>
</organism>
<dbReference type="Pfam" id="PF04230">
    <property type="entry name" value="PS_pyruv_trans"/>
    <property type="match status" value="1"/>
</dbReference>
<name>A0A831W2A7_9GAMM</name>
<comment type="caution">
    <text evidence="2">The sequence shown here is derived from an EMBL/GenBank/DDBJ whole genome shotgun (WGS) entry which is preliminary data.</text>
</comment>
<accession>A0A831W2A7</accession>
<proteinExistence type="predicted"/>
<gene>
    <name evidence="2" type="ORF">ENI00_10150</name>
</gene>
<feature type="domain" description="Polysaccharide pyruvyl transferase" evidence="1">
    <location>
        <begin position="43"/>
        <end position="293"/>
    </location>
</feature>
<evidence type="ECO:0000313" key="2">
    <source>
        <dbReference type="EMBL" id="HEA52667.1"/>
    </source>
</evidence>
<dbReference type="InterPro" id="IPR007345">
    <property type="entry name" value="Polysacch_pyruvyl_Trfase"/>
</dbReference>
<dbReference type="AlphaFoldDB" id="A0A831W2A7"/>
<dbReference type="Proteomes" id="UP000885748">
    <property type="component" value="Unassembled WGS sequence"/>
</dbReference>
<dbReference type="EMBL" id="DRGY01000077">
    <property type="protein sequence ID" value="HEA52667.1"/>
    <property type="molecule type" value="Genomic_DNA"/>
</dbReference>
<dbReference type="RefSeq" id="WP_304101683.1">
    <property type="nucleotide sequence ID" value="NZ_DRGY01000077.1"/>
</dbReference>
<evidence type="ECO:0000259" key="1">
    <source>
        <dbReference type="Pfam" id="PF04230"/>
    </source>
</evidence>
<protein>
    <submittedName>
        <fullName evidence="2">Exopolysaccharide biosynthesis protein</fullName>
    </submittedName>
</protein>
<sequence length="330" mass="37978">MYKDNQLTNLRIGELKSNIDEILLPILKGYDRVAIFDFPNYANVGDSAIWLGQESFLAEHDIFILHVDDCYHGARGYPKLPSDVAVLINGGGNFGDIYPRHQKLRELLISQYPNHRIIQLPQSIHFQRESEELRCADSLKLHSDFHLIVRDEASFNIAKRIHSGHSYLCPDMAFYLKKTPRMSQQDFHILGLLRTDCEQKYEHDEADQDSFFCDWVQENRNIFRVVNWASRFDRRLLGGTSSRFRKLIYSWAANLRLRRGCLLLSSGQVVITDRLHAHVLCTIMGIPHVVLDNTYGKIGNFRAAWSTGSDGFCIAAQSFSEARELALKFK</sequence>